<reference evidence="1" key="1">
    <citation type="journal article" date="2022" name="Int. J. Mol. Sci.">
        <title>Draft Genome of Tanacetum Coccineum: Genomic Comparison of Closely Related Tanacetum-Family Plants.</title>
        <authorList>
            <person name="Yamashiro T."/>
            <person name="Shiraishi A."/>
            <person name="Nakayama K."/>
            <person name="Satake H."/>
        </authorList>
    </citation>
    <scope>NUCLEOTIDE SEQUENCE</scope>
</reference>
<organism evidence="1 2">
    <name type="scientific">Tanacetum coccineum</name>
    <dbReference type="NCBI Taxonomy" id="301880"/>
    <lineage>
        <taxon>Eukaryota</taxon>
        <taxon>Viridiplantae</taxon>
        <taxon>Streptophyta</taxon>
        <taxon>Embryophyta</taxon>
        <taxon>Tracheophyta</taxon>
        <taxon>Spermatophyta</taxon>
        <taxon>Magnoliopsida</taxon>
        <taxon>eudicotyledons</taxon>
        <taxon>Gunneridae</taxon>
        <taxon>Pentapetalae</taxon>
        <taxon>asterids</taxon>
        <taxon>campanulids</taxon>
        <taxon>Asterales</taxon>
        <taxon>Asteraceae</taxon>
        <taxon>Asteroideae</taxon>
        <taxon>Anthemideae</taxon>
        <taxon>Anthemidinae</taxon>
        <taxon>Tanacetum</taxon>
    </lineage>
</organism>
<name>A0ABQ5D523_9ASTR</name>
<accession>A0ABQ5D523</accession>
<comment type="caution">
    <text evidence="1">The sequence shown here is derived from an EMBL/GenBank/DDBJ whole genome shotgun (WGS) entry which is preliminary data.</text>
</comment>
<evidence type="ECO:0000313" key="1">
    <source>
        <dbReference type="EMBL" id="GJT33482.1"/>
    </source>
</evidence>
<sequence length="344" mass="39362">METTCYHCSPKKDLHEVDYTQLYDFLKYNQAEYARQNVGNQNGYNAVHNVRNQNVNQNRNGNVVAARAEGNGNGNANNGIQLQAEEFNFMAAVGYLEEIEEVNSNCILMANLQQAATSEEQYIELLKPISEPHQVQQNDINVISTVSSVEQSGGTVEQNPATIEETRAYFESLYNNLAIEVEKVNKAKSHEESYFSNTSKMASVSKSISIPNAEFSDDTYPSVAQKFLNENFEIQFLKEAAKFVRDFKSLAKEADESLARHKDLEYEIKRLLKAVISQDIMPIVQSNFVVDTLNHQTELDRTKEKLENCIIEKEKEYVVLWNNWYKNVRNANMIRILMIKLIMT</sequence>
<dbReference type="Proteomes" id="UP001151760">
    <property type="component" value="Unassembled WGS sequence"/>
</dbReference>
<evidence type="ECO:0000313" key="2">
    <source>
        <dbReference type="Proteomes" id="UP001151760"/>
    </source>
</evidence>
<gene>
    <name evidence="1" type="ORF">Tco_0923901</name>
</gene>
<reference evidence="1" key="2">
    <citation type="submission" date="2022-01" db="EMBL/GenBank/DDBJ databases">
        <authorList>
            <person name="Yamashiro T."/>
            <person name="Shiraishi A."/>
            <person name="Satake H."/>
            <person name="Nakayama K."/>
        </authorList>
    </citation>
    <scope>NUCLEOTIDE SEQUENCE</scope>
</reference>
<protein>
    <submittedName>
        <fullName evidence="1">Uncharacterized protein</fullName>
    </submittedName>
</protein>
<proteinExistence type="predicted"/>
<dbReference type="EMBL" id="BQNB010014881">
    <property type="protein sequence ID" value="GJT33482.1"/>
    <property type="molecule type" value="Genomic_DNA"/>
</dbReference>
<keyword evidence="2" id="KW-1185">Reference proteome</keyword>